<dbReference type="InterPro" id="IPR008928">
    <property type="entry name" value="6-hairpin_glycosidase_sf"/>
</dbReference>
<reference evidence="2 3" key="1">
    <citation type="submission" date="2023-07" db="EMBL/GenBank/DDBJ databases">
        <title>Sorghum-associated microbial communities from plants grown in Nebraska, USA.</title>
        <authorList>
            <person name="Schachtman D."/>
        </authorList>
    </citation>
    <scope>NUCLEOTIDE SEQUENCE [LARGE SCALE GENOMIC DNA]</scope>
    <source>
        <strain evidence="2 3">DS2154</strain>
    </source>
</reference>
<proteinExistence type="predicted"/>
<evidence type="ECO:0000313" key="3">
    <source>
        <dbReference type="Proteomes" id="UP001262754"/>
    </source>
</evidence>
<dbReference type="PANTHER" id="PTHR31047:SF0">
    <property type="entry name" value="MEIOTICALLY UP-REGULATED GENE 157 PROTEIN"/>
    <property type="match status" value="1"/>
</dbReference>
<dbReference type="PROSITE" id="PS51318">
    <property type="entry name" value="TAT"/>
    <property type="match status" value="1"/>
</dbReference>
<dbReference type="SMART" id="SM01149">
    <property type="entry name" value="DUF1237"/>
    <property type="match status" value="1"/>
</dbReference>
<gene>
    <name evidence="2" type="ORF">J2800_003577</name>
</gene>
<evidence type="ECO:0000313" key="2">
    <source>
        <dbReference type="EMBL" id="MDR6532817.1"/>
    </source>
</evidence>
<organism evidence="2 3">
    <name type="scientific">Caulobacter rhizosphaerae</name>
    <dbReference type="NCBI Taxonomy" id="2010972"/>
    <lineage>
        <taxon>Bacteria</taxon>
        <taxon>Pseudomonadati</taxon>
        <taxon>Pseudomonadota</taxon>
        <taxon>Alphaproteobacteria</taxon>
        <taxon>Caulobacterales</taxon>
        <taxon>Caulobacteraceae</taxon>
        <taxon>Caulobacter</taxon>
    </lineage>
</organism>
<dbReference type="EMBL" id="JAVDRL010000010">
    <property type="protein sequence ID" value="MDR6532817.1"/>
    <property type="molecule type" value="Genomic_DNA"/>
</dbReference>
<dbReference type="RefSeq" id="WP_163231142.1">
    <property type="nucleotide sequence ID" value="NZ_BMLD01000002.1"/>
</dbReference>
<dbReference type="InterPro" id="IPR008313">
    <property type="entry name" value="GH125"/>
</dbReference>
<keyword evidence="1" id="KW-0732">Signal</keyword>
<feature type="signal peptide" evidence="1">
    <location>
        <begin position="1"/>
        <end position="26"/>
    </location>
</feature>
<feature type="chain" id="PRO_5047257962" evidence="1">
    <location>
        <begin position="27"/>
        <end position="483"/>
    </location>
</feature>
<comment type="caution">
    <text evidence="2">The sequence shown here is derived from an EMBL/GenBank/DDBJ whole genome shotgun (WGS) entry which is preliminary data.</text>
</comment>
<protein>
    <submittedName>
        <fullName evidence="2">Meiotically up-regulated gene 157 (Mug157) protein</fullName>
    </submittedName>
</protein>
<dbReference type="InterPro" id="IPR012341">
    <property type="entry name" value="6hp_glycosidase-like_sf"/>
</dbReference>
<dbReference type="Proteomes" id="UP001262754">
    <property type="component" value="Unassembled WGS sequence"/>
</dbReference>
<dbReference type="Gene3D" id="1.50.10.10">
    <property type="match status" value="1"/>
</dbReference>
<dbReference type="InterPro" id="IPR006311">
    <property type="entry name" value="TAT_signal"/>
</dbReference>
<name>A0ABU1N327_9CAUL</name>
<dbReference type="PANTHER" id="PTHR31047">
    <property type="entry name" value="MEIOTICALLY UP-REGULATED GENE 157 PROTEIN"/>
    <property type="match status" value="1"/>
</dbReference>
<dbReference type="PIRSF" id="PIRSF028846">
    <property type="entry name" value="UCP028846"/>
    <property type="match status" value="1"/>
</dbReference>
<dbReference type="SUPFAM" id="SSF48208">
    <property type="entry name" value="Six-hairpin glycosidases"/>
    <property type="match status" value="1"/>
</dbReference>
<keyword evidence="3" id="KW-1185">Reference proteome</keyword>
<accession>A0ABU1N327</accession>
<evidence type="ECO:0000256" key="1">
    <source>
        <dbReference type="SAM" id="SignalP"/>
    </source>
</evidence>
<dbReference type="Pfam" id="PF06824">
    <property type="entry name" value="Glyco_hydro_125"/>
    <property type="match status" value="1"/>
</dbReference>
<sequence>MSLSLSRRQALLAGAAAALAATPAKAAPFISHRPPVEARRFASPAVEALIKRVKAKVADPELAWLFENCFPNTLDTTVFLGEAGGKPDAFVITGDIDCMWLRDSSAQVWPYLPLAAKAPELRTLFRGVIGRQARCILIDPYANAYMHDPTARTNLKWSQQDVTEMRPGVGERKWEVDSLCYPIRLAHGYWRATRDPAPFDTEWRRAMAVVVRTFREQQRKTGPGPYSFQRPSTLATETLMLEGKGAPTRKVGLIHSMFRPSDDACVYPFLIPSNLFAAASLRQLAELATEVLNDTAFAADCVAFADEVTAALQAHGLTRDADGQPVWAFEVDGFGNAAFMDDANAPGLLSLAYLGCVPHDDPVFRRTARLAWSERNPYFFKGAAAEGVGGPHAGLDLIWPMSIIMRALNALADGDDATVLASLRTLKATHAGTGFMHEAFHKDDPTKFTRDWFAWANTLFGELIVEIADRRPALLARPLDPTA</sequence>